<dbReference type="Gene3D" id="3.30.720.10">
    <property type="entry name" value="Signal recognition particle alu RNA binding heterodimer, srp9/1"/>
    <property type="match status" value="1"/>
</dbReference>
<evidence type="ECO:0000256" key="3">
    <source>
        <dbReference type="ARBA" id="ARBA00017926"/>
    </source>
</evidence>
<evidence type="ECO:0000256" key="4">
    <source>
        <dbReference type="ARBA" id="ARBA00022490"/>
    </source>
</evidence>
<dbReference type="EMBL" id="BTSX01000001">
    <property type="protein sequence ID" value="GMS81026.1"/>
    <property type="molecule type" value="Genomic_DNA"/>
</dbReference>
<evidence type="ECO:0000256" key="9">
    <source>
        <dbReference type="SAM" id="MobiDB-lite"/>
    </source>
</evidence>
<evidence type="ECO:0000256" key="1">
    <source>
        <dbReference type="ARBA" id="ARBA00004496"/>
    </source>
</evidence>
<dbReference type="GO" id="GO:0030942">
    <property type="term" value="F:endoplasmic reticulum signal peptide binding"/>
    <property type="evidence" value="ECO:0007669"/>
    <property type="project" value="UniProtKB-UniRule"/>
</dbReference>
<dbReference type="SUPFAM" id="SSF54762">
    <property type="entry name" value="Signal recognition particle alu RNA binding heterodimer, SRP9/14"/>
    <property type="match status" value="1"/>
</dbReference>
<dbReference type="PANTHER" id="PTHR12013">
    <property type="entry name" value="SIGNAL RECOGNITION PARTICLE 14 KD PROTEIN"/>
    <property type="match status" value="1"/>
</dbReference>
<dbReference type="GO" id="GO:0006614">
    <property type="term" value="P:SRP-dependent cotranslational protein targeting to membrane"/>
    <property type="evidence" value="ECO:0007669"/>
    <property type="project" value="UniProtKB-UniRule"/>
</dbReference>
<organism evidence="10 11">
    <name type="scientific">Pristionchus entomophagus</name>
    <dbReference type="NCBI Taxonomy" id="358040"/>
    <lineage>
        <taxon>Eukaryota</taxon>
        <taxon>Metazoa</taxon>
        <taxon>Ecdysozoa</taxon>
        <taxon>Nematoda</taxon>
        <taxon>Chromadorea</taxon>
        <taxon>Rhabditida</taxon>
        <taxon>Rhabditina</taxon>
        <taxon>Diplogasteromorpha</taxon>
        <taxon>Diplogasteroidea</taxon>
        <taxon>Neodiplogasteridae</taxon>
        <taxon>Pristionchus</taxon>
    </lineage>
</organism>
<evidence type="ECO:0000313" key="11">
    <source>
        <dbReference type="Proteomes" id="UP001432027"/>
    </source>
</evidence>
<name>A0AAV5SCE4_9BILA</name>
<dbReference type="GO" id="GO:0005786">
    <property type="term" value="C:signal recognition particle, endoplasmic reticulum targeting"/>
    <property type="evidence" value="ECO:0007669"/>
    <property type="project" value="UniProtKB-UniRule"/>
</dbReference>
<keyword evidence="4 8" id="KW-0963">Cytoplasm</keyword>
<keyword evidence="6 8" id="KW-0733">Signal recognition particle</keyword>
<keyword evidence="7 8" id="KW-0687">Ribonucleoprotein</keyword>
<dbReference type="InterPro" id="IPR009018">
    <property type="entry name" value="Signal_recog_particle_SRP9/14"/>
</dbReference>
<comment type="subcellular location">
    <subcellularLocation>
        <location evidence="1 8">Cytoplasm</location>
    </subcellularLocation>
</comment>
<comment type="caution">
    <text evidence="10">The sequence shown here is derived from an EMBL/GenBank/DDBJ whole genome shotgun (WGS) entry which is preliminary data.</text>
</comment>
<sequence length="134" mass="14958">LGLAMTLLDNDIFIKELGKFFFNSRTGGPKNVAVTMKRYDGRNKPKPDESADVEHSVLFRAVCGSKKISTVVKAKEVNNFTIVYTSLMKESMDNLERRVVKKGEEEQKVKKQKQKPAAAKKPESAKGTPTALKK</sequence>
<feature type="non-terminal residue" evidence="10">
    <location>
        <position position="1"/>
    </location>
</feature>
<gene>
    <name evidence="10" type="ORF">PENTCL1PPCAC_3201</name>
</gene>
<dbReference type="InterPro" id="IPR003210">
    <property type="entry name" value="Signal_recog_particle_SRP14"/>
</dbReference>
<dbReference type="Pfam" id="PF02290">
    <property type="entry name" value="SRP14"/>
    <property type="match status" value="1"/>
</dbReference>
<comment type="subunit">
    <text evidence="8">Heterodimer with SRP9; binds RNA as heterodimer. Component of a signal recognition particle (SRP) complex that consists of a 7SL RNA molecule of 300 nucleotides and six protein subunits: SRP72, SRP68, SRP54, SRP19, SRP14 and SRP9.</text>
</comment>
<feature type="compositionally biased region" description="Basic and acidic residues" evidence="9">
    <location>
        <begin position="98"/>
        <end position="109"/>
    </location>
</feature>
<evidence type="ECO:0000256" key="8">
    <source>
        <dbReference type="RuleBase" id="RU368100"/>
    </source>
</evidence>
<feature type="region of interest" description="Disordered" evidence="9">
    <location>
        <begin position="98"/>
        <end position="134"/>
    </location>
</feature>
<protein>
    <recommendedName>
        <fullName evidence="3 8">Signal recognition particle 14 kDa protein</fullName>
        <shortName evidence="8">SRP14</shortName>
    </recommendedName>
</protein>
<proteinExistence type="inferred from homology"/>
<reference evidence="10" key="1">
    <citation type="submission" date="2023-10" db="EMBL/GenBank/DDBJ databases">
        <title>Genome assembly of Pristionchus species.</title>
        <authorList>
            <person name="Yoshida K."/>
            <person name="Sommer R.J."/>
        </authorList>
    </citation>
    <scope>NUCLEOTIDE SEQUENCE</scope>
    <source>
        <strain evidence="10">RS0144</strain>
    </source>
</reference>
<keyword evidence="5 8" id="KW-0694">RNA-binding</keyword>
<comment type="function">
    <text evidence="8">Component of the signal recognition particle (SRP) complex, a ribonucleoprotein complex that mediates the cotranslational targeting of secretory and membrane proteins to the endoplasmic reticulum (ER). SRP9 together with SRP14 and the Alu portion of the SRP RNA, constitutes the elongation arrest domain of SRP. The complex of SRP9 and SRP14 is required for SRP RNA binding.</text>
</comment>
<evidence type="ECO:0000256" key="6">
    <source>
        <dbReference type="ARBA" id="ARBA00023135"/>
    </source>
</evidence>
<evidence type="ECO:0000256" key="5">
    <source>
        <dbReference type="ARBA" id="ARBA00022884"/>
    </source>
</evidence>
<evidence type="ECO:0000313" key="10">
    <source>
        <dbReference type="EMBL" id="GMS81026.1"/>
    </source>
</evidence>
<dbReference type="GO" id="GO:0008312">
    <property type="term" value="F:7S RNA binding"/>
    <property type="evidence" value="ECO:0007669"/>
    <property type="project" value="UniProtKB-UniRule"/>
</dbReference>
<dbReference type="AlphaFoldDB" id="A0AAV5SCE4"/>
<evidence type="ECO:0000256" key="7">
    <source>
        <dbReference type="ARBA" id="ARBA00023274"/>
    </source>
</evidence>
<evidence type="ECO:0000256" key="2">
    <source>
        <dbReference type="ARBA" id="ARBA00010349"/>
    </source>
</evidence>
<accession>A0AAV5SCE4</accession>
<dbReference type="Proteomes" id="UP001432027">
    <property type="component" value="Unassembled WGS sequence"/>
</dbReference>
<comment type="similarity">
    <text evidence="2 8">Belongs to the SRP14 family.</text>
</comment>
<keyword evidence="11" id="KW-1185">Reference proteome</keyword>